<keyword evidence="2" id="KW-1185">Reference proteome</keyword>
<name>A0AAV6YWY5_ENGPU</name>
<dbReference type="AlphaFoldDB" id="A0AAV6YWY5"/>
<evidence type="ECO:0000313" key="2">
    <source>
        <dbReference type="Proteomes" id="UP000824782"/>
    </source>
</evidence>
<gene>
    <name evidence="1" type="ORF">GDO81_020479</name>
</gene>
<evidence type="ECO:0000313" key="1">
    <source>
        <dbReference type="EMBL" id="KAG8539714.1"/>
    </source>
</evidence>
<protein>
    <submittedName>
        <fullName evidence="1">Uncharacterized protein</fullName>
    </submittedName>
</protein>
<organism evidence="1 2">
    <name type="scientific">Engystomops pustulosus</name>
    <name type="common">Tungara frog</name>
    <name type="synonym">Physalaemus pustulosus</name>
    <dbReference type="NCBI Taxonomy" id="76066"/>
    <lineage>
        <taxon>Eukaryota</taxon>
        <taxon>Metazoa</taxon>
        <taxon>Chordata</taxon>
        <taxon>Craniata</taxon>
        <taxon>Vertebrata</taxon>
        <taxon>Euteleostomi</taxon>
        <taxon>Amphibia</taxon>
        <taxon>Batrachia</taxon>
        <taxon>Anura</taxon>
        <taxon>Neobatrachia</taxon>
        <taxon>Hyloidea</taxon>
        <taxon>Leptodactylidae</taxon>
        <taxon>Leiuperinae</taxon>
        <taxon>Engystomops</taxon>
    </lineage>
</organism>
<dbReference type="Proteomes" id="UP000824782">
    <property type="component" value="Unassembled WGS sequence"/>
</dbReference>
<accession>A0AAV6YWY5</accession>
<sequence>MDPVGEIHQRRFSVACIPRTTQRRLRLKKRQVKRWIHGLITSVESLMEIHQRDVLVFCIPRTVQRRRPMSQRVIREKMGLILYWRLKKRG</sequence>
<proteinExistence type="predicted"/>
<comment type="caution">
    <text evidence="1">The sequence shown here is derived from an EMBL/GenBank/DDBJ whole genome shotgun (WGS) entry which is preliminary data.</text>
</comment>
<dbReference type="EMBL" id="WNYA01013343">
    <property type="protein sequence ID" value="KAG8539714.1"/>
    <property type="molecule type" value="Genomic_DNA"/>
</dbReference>
<reference evidence="1" key="1">
    <citation type="thesis" date="2020" institute="ProQuest LLC" country="789 East Eisenhower Parkway, Ann Arbor, MI, USA">
        <title>Comparative Genomics and Chromosome Evolution.</title>
        <authorList>
            <person name="Mudd A.B."/>
        </authorList>
    </citation>
    <scope>NUCLEOTIDE SEQUENCE</scope>
    <source>
        <strain evidence="1">237g6f4</strain>
        <tissue evidence="1">Blood</tissue>
    </source>
</reference>